<evidence type="ECO:0000313" key="7">
    <source>
        <dbReference type="EMBL" id="TSE18685.1"/>
    </source>
</evidence>
<proteinExistence type="inferred from homology"/>
<dbReference type="Proteomes" id="UP000315736">
    <property type="component" value="Unassembled WGS sequence"/>
</dbReference>
<comment type="caution">
    <text evidence="7">The sequence shown here is derived from an EMBL/GenBank/DDBJ whole genome shotgun (WGS) entry which is preliminary data.</text>
</comment>
<gene>
    <name evidence="7" type="ORF">Talka_01976</name>
</gene>
<dbReference type="Pfam" id="PF08085">
    <property type="entry name" value="Entericidin"/>
    <property type="match status" value="1"/>
</dbReference>
<keyword evidence="2" id="KW-1003">Cell membrane</keyword>
<evidence type="ECO:0000256" key="3">
    <source>
        <dbReference type="ARBA" id="ARBA00022729"/>
    </source>
</evidence>
<dbReference type="GO" id="GO:0009636">
    <property type="term" value="P:response to toxic substance"/>
    <property type="evidence" value="ECO:0007669"/>
    <property type="project" value="InterPro"/>
</dbReference>
<evidence type="ECO:0000256" key="1">
    <source>
        <dbReference type="ARBA" id="ARBA00010296"/>
    </source>
</evidence>
<evidence type="ECO:0000313" key="8">
    <source>
        <dbReference type="Proteomes" id="UP000315736"/>
    </source>
</evidence>
<protein>
    <submittedName>
        <fullName evidence="7">Entericidin EcnA/B family protein</fullName>
    </submittedName>
</protein>
<keyword evidence="3" id="KW-0732">Signal</keyword>
<sequence length="43" mass="4441">MMQRLLGWALVICGLALAGCNTVAGLGKDIQKGGQVLQDAAKK</sequence>
<keyword evidence="4" id="KW-0472">Membrane</keyword>
<organism evidence="7 8">
    <name type="scientific">Tepidimonas alkaliphilus</name>
    <dbReference type="NCBI Taxonomy" id="2588942"/>
    <lineage>
        <taxon>Bacteria</taxon>
        <taxon>Pseudomonadati</taxon>
        <taxon>Pseudomonadota</taxon>
        <taxon>Betaproteobacteria</taxon>
        <taxon>Burkholderiales</taxon>
        <taxon>Tepidimonas</taxon>
    </lineage>
</organism>
<dbReference type="GO" id="GO:0016020">
    <property type="term" value="C:membrane"/>
    <property type="evidence" value="ECO:0007669"/>
    <property type="project" value="InterPro"/>
</dbReference>
<dbReference type="PROSITE" id="PS51257">
    <property type="entry name" value="PROKAR_LIPOPROTEIN"/>
    <property type="match status" value="1"/>
</dbReference>
<accession>A0A554W534</accession>
<dbReference type="InterPro" id="IPR012556">
    <property type="entry name" value="Entericidin"/>
</dbReference>
<evidence type="ECO:0000256" key="2">
    <source>
        <dbReference type="ARBA" id="ARBA00022475"/>
    </source>
</evidence>
<keyword evidence="6" id="KW-0449">Lipoprotein</keyword>
<reference evidence="7 8" key="1">
    <citation type="submission" date="2019-07" db="EMBL/GenBank/DDBJ databases">
        <title>Tepidimonas alkaliphilus YIM 72238 draft genome.</title>
        <authorList>
            <person name="Da Costa M.S."/>
            <person name="Froufe H.J.C."/>
            <person name="Egas C."/>
            <person name="Albuquerque L."/>
        </authorList>
    </citation>
    <scope>NUCLEOTIDE SEQUENCE [LARGE SCALE GENOMIC DNA]</scope>
    <source>
        <strain evidence="7 8">YIM 72238</strain>
    </source>
</reference>
<name>A0A554W534_9BURK</name>
<dbReference type="AlphaFoldDB" id="A0A554W534"/>
<dbReference type="EMBL" id="VJNB01000011">
    <property type="protein sequence ID" value="TSE18685.1"/>
    <property type="molecule type" value="Genomic_DNA"/>
</dbReference>
<evidence type="ECO:0000256" key="6">
    <source>
        <dbReference type="ARBA" id="ARBA00023288"/>
    </source>
</evidence>
<comment type="similarity">
    <text evidence="1">Belongs to the EcnA/EcnB lipoprotein family.</text>
</comment>
<evidence type="ECO:0000256" key="5">
    <source>
        <dbReference type="ARBA" id="ARBA00023139"/>
    </source>
</evidence>
<evidence type="ECO:0000256" key="4">
    <source>
        <dbReference type="ARBA" id="ARBA00023136"/>
    </source>
</evidence>
<keyword evidence="5" id="KW-0564">Palmitate</keyword>
<keyword evidence="8" id="KW-1185">Reference proteome</keyword>